<dbReference type="InterPro" id="IPR001128">
    <property type="entry name" value="Cyt_P450"/>
</dbReference>
<evidence type="ECO:0000256" key="2">
    <source>
        <dbReference type="SAM" id="MobiDB-lite"/>
    </source>
</evidence>
<accession>A0ABV5PIW1</accession>
<dbReference type="PRINTS" id="PR00359">
    <property type="entry name" value="BP450"/>
</dbReference>
<evidence type="ECO:0000313" key="4">
    <source>
        <dbReference type="Proteomes" id="UP001589718"/>
    </source>
</evidence>
<dbReference type="InterPro" id="IPR050121">
    <property type="entry name" value="Cytochrome_P450_monoxygenase"/>
</dbReference>
<evidence type="ECO:0000313" key="3">
    <source>
        <dbReference type="EMBL" id="MFB9523145.1"/>
    </source>
</evidence>
<name>A0ABV5PIW1_STRCM</name>
<dbReference type="SUPFAM" id="SSF48264">
    <property type="entry name" value="Cytochrome P450"/>
    <property type="match status" value="1"/>
</dbReference>
<dbReference type="Proteomes" id="UP001589718">
    <property type="component" value="Unassembled WGS sequence"/>
</dbReference>
<dbReference type="EMBL" id="JBHMCR010000016">
    <property type="protein sequence ID" value="MFB9523145.1"/>
    <property type="molecule type" value="Genomic_DNA"/>
</dbReference>
<keyword evidence="4" id="KW-1185">Reference proteome</keyword>
<dbReference type="Pfam" id="PF00067">
    <property type="entry name" value="p450"/>
    <property type="match status" value="1"/>
</dbReference>
<organism evidence="3 4">
    <name type="scientific">Streptomyces cremeus</name>
    <dbReference type="NCBI Taxonomy" id="66881"/>
    <lineage>
        <taxon>Bacteria</taxon>
        <taxon>Bacillati</taxon>
        <taxon>Actinomycetota</taxon>
        <taxon>Actinomycetes</taxon>
        <taxon>Kitasatosporales</taxon>
        <taxon>Streptomycetaceae</taxon>
        <taxon>Streptomyces</taxon>
    </lineage>
</organism>
<comment type="caution">
    <text evidence="3">The sequence shown here is derived from an EMBL/GenBank/DDBJ whole genome shotgun (WGS) entry which is preliminary data.</text>
</comment>
<comment type="similarity">
    <text evidence="1">Belongs to the cytochrome P450 family.</text>
</comment>
<dbReference type="InterPro" id="IPR036396">
    <property type="entry name" value="Cyt_P450_sf"/>
</dbReference>
<dbReference type="RefSeq" id="WP_345219806.1">
    <property type="nucleotide sequence ID" value="NZ_BAAAXE010000002.1"/>
</dbReference>
<dbReference type="InterPro" id="IPR002397">
    <property type="entry name" value="Cyt_P450_B"/>
</dbReference>
<proteinExistence type="inferred from homology"/>
<sequence>MTQPTPARLPSSHQDPSHPAAARTTTFAPRLAALLREHRGKDVFRLEPDTIGVAGHELADRILSARRATEVERPTFKPLQGRSIPPSEAALVMRTVGRDVREALKRPLPGNIDLSGPWPHTGHVFLRDLILGGDPYRLRILMSRNLELTTKLTWSVIAAGAALPRPLRARPGHELTALARRTAEAGNYQDRRYAMGMYRRAAAPVCFTVSTLVANALWLGSPFDPSVPNRNILYEAMRLLPPSWNMLRNASPEYPELDPAIGAGDDILVLPLLSQRDPALWEHPDEFRPERWDALDPDTAPGYLAFGHGSERCWGRHAVMPLAELLLDLLRNEGLAVSPKQRSAKVPLAGLLGVDEVQVTREGHCRSRCRPLSNGGLHRACSPCRLFENG</sequence>
<feature type="region of interest" description="Disordered" evidence="2">
    <location>
        <begin position="1"/>
        <end position="22"/>
    </location>
</feature>
<evidence type="ECO:0000256" key="1">
    <source>
        <dbReference type="ARBA" id="ARBA00010617"/>
    </source>
</evidence>
<dbReference type="Gene3D" id="1.10.630.10">
    <property type="entry name" value="Cytochrome P450"/>
    <property type="match status" value="1"/>
</dbReference>
<dbReference type="PANTHER" id="PTHR24305:SF166">
    <property type="entry name" value="CYTOCHROME P450 12A4, MITOCHONDRIAL-RELATED"/>
    <property type="match status" value="1"/>
</dbReference>
<gene>
    <name evidence="3" type="ORF">ACFFTU_24690</name>
</gene>
<reference evidence="3 4" key="1">
    <citation type="submission" date="2024-09" db="EMBL/GenBank/DDBJ databases">
        <authorList>
            <person name="Sun Q."/>
            <person name="Mori K."/>
        </authorList>
    </citation>
    <scope>NUCLEOTIDE SEQUENCE [LARGE SCALE GENOMIC DNA]</scope>
    <source>
        <strain evidence="3 4">JCM 4362</strain>
    </source>
</reference>
<dbReference type="PANTHER" id="PTHR24305">
    <property type="entry name" value="CYTOCHROME P450"/>
    <property type="match status" value="1"/>
</dbReference>
<protein>
    <submittedName>
        <fullName evidence="3">Cytochrome P450</fullName>
    </submittedName>
</protein>